<proteinExistence type="predicted"/>
<organism evidence="8 9">
    <name type="scientific">Paenochrobactrum gallinarii</name>
    <dbReference type="NCBI Taxonomy" id="643673"/>
    <lineage>
        <taxon>Bacteria</taxon>
        <taxon>Pseudomonadati</taxon>
        <taxon>Pseudomonadota</taxon>
        <taxon>Alphaproteobacteria</taxon>
        <taxon>Hyphomicrobiales</taxon>
        <taxon>Brucellaceae</taxon>
        <taxon>Paenochrobactrum</taxon>
    </lineage>
</organism>
<keyword evidence="9" id="KW-1185">Reference proteome</keyword>
<keyword evidence="3 6" id="KW-0812">Transmembrane</keyword>
<dbReference type="InterPro" id="IPR037185">
    <property type="entry name" value="EmrE-like"/>
</dbReference>
<keyword evidence="2" id="KW-1003">Cell membrane</keyword>
<evidence type="ECO:0000256" key="5">
    <source>
        <dbReference type="ARBA" id="ARBA00023136"/>
    </source>
</evidence>
<feature type="transmembrane region" description="Helical" evidence="6">
    <location>
        <begin position="83"/>
        <end position="99"/>
    </location>
</feature>
<reference evidence="8 9" key="1">
    <citation type="submission" date="2020-08" db="EMBL/GenBank/DDBJ databases">
        <title>Genomic Encyclopedia of Type Strains, Phase IV (KMG-IV): sequencing the most valuable type-strain genomes for metagenomic binning, comparative biology and taxonomic classification.</title>
        <authorList>
            <person name="Goeker M."/>
        </authorList>
    </citation>
    <scope>NUCLEOTIDE SEQUENCE [LARGE SCALE GENOMIC DNA]</scope>
    <source>
        <strain evidence="8 9">DSM 22336</strain>
    </source>
</reference>
<evidence type="ECO:0000313" key="9">
    <source>
        <dbReference type="Proteomes" id="UP000555393"/>
    </source>
</evidence>
<dbReference type="InterPro" id="IPR051258">
    <property type="entry name" value="Diverse_Substrate_Transporter"/>
</dbReference>
<keyword evidence="5 6" id="KW-0472">Membrane</keyword>
<dbReference type="InterPro" id="IPR000620">
    <property type="entry name" value="EamA_dom"/>
</dbReference>
<evidence type="ECO:0000256" key="4">
    <source>
        <dbReference type="ARBA" id="ARBA00022989"/>
    </source>
</evidence>
<sequence length="255" mass="27447">MVYTLSSVILLIAVGVPKLSAFPRRYLIWGGLLFAAYEMCLSLSIGFADSGTQAIEVSMVNYLWPSLTLLLTVITSKQTLRPLIFVGMTVCLIGVSKVLGGENGLSLHHMAVNIGSNPLSYGLAFAGAIIWSVYCVLTKKIAKGCNGITLFFILTATVLWLQFAFTENQAFNFTPQLLIELSLVSCAMGLGYAAWNTGILYGNVTVLATASYFTPVLSAFFAAQLLGESLGISFWLGALLVSAGSLMCWWATRAH</sequence>
<evidence type="ECO:0000256" key="1">
    <source>
        <dbReference type="ARBA" id="ARBA00004651"/>
    </source>
</evidence>
<comment type="caution">
    <text evidence="8">The sequence shown here is derived from an EMBL/GenBank/DDBJ whole genome shotgun (WGS) entry which is preliminary data.</text>
</comment>
<feature type="transmembrane region" description="Helical" evidence="6">
    <location>
        <begin position="207"/>
        <end position="226"/>
    </location>
</feature>
<evidence type="ECO:0000256" key="3">
    <source>
        <dbReference type="ARBA" id="ARBA00022692"/>
    </source>
</evidence>
<dbReference type="Pfam" id="PF00892">
    <property type="entry name" value="EamA"/>
    <property type="match status" value="1"/>
</dbReference>
<dbReference type="NCBIfam" id="NF008676">
    <property type="entry name" value="PRK11689.1"/>
    <property type="match status" value="1"/>
</dbReference>
<feature type="domain" description="EamA" evidence="7">
    <location>
        <begin position="121"/>
        <end position="247"/>
    </location>
</feature>
<dbReference type="GO" id="GO:0005886">
    <property type="term" value="C:plasma membrane"/>
    <property type="evidence" value="ECO:0007669"/>
    <property type="project" value="UniProtKB-SubCell"/>
</dbReference>
<evidence type="ECO:0000259" key="7">
    <source>
        <dbReference type="Pfam" id="PF00892"/>
    </source>
</evidence>
<evidence type="ECO:0000256" key="6">
    <source>
        <dbReference type="SAM" id="Phobius"/>
    </source>
</evidence>
<feature type="transmembrane region" description="Helical" evidence="6">
    <location>
        <begin position="177"/>
        <end position="195"/>
    </location>
</feature>
<evidence type="ECO:0000313" key="8">
    <source>
        <dbReference type="EMBL" id="MBB6261881.1"/>
    </source>
</evidence>
<dbReference type="SUPFAM" id="SSF103481">
    <property type="entry name" value="Multidrug resistance efflux transporter EmrE"/>
    <property type="match status" value="2"/>
</dbReference>
<evidence type="ECO:0000256" key="2">
    <source>
        <dbReference type="ARBA" id="ARBA00022475"/>
    </source>
</evidence>
<keyword evidence="4 6" id="KW-1133">Transmembrane helix</keyword>
<name>A0A841M6J2_9HYPH</name>
<feature type="transmembrane region" description="Helical" evidence="6">
    <location>
        <begin position="119"/>
        <end position="137"/>
    </location>
</feature>
<dbReference type="PANTHER" id="PTHR42920:SF24">
    <property type="entry name" value="AROMATIC AMINO ACID EXPORTER YDDG"/>
    <property type="match status" value="1"/>
</dbReference>
<protein>
    <submittedName>
        <fullName evidence="8">Drug/metabolite transporter (DMT)-like permease</fullName>
    </submittedName>
</protein>
<dbReference type="EMBL" id="JACIIU010000013">
    <property type="protein sequence ID" value="MBB6261881.1"/>
    <property type="molecule type" value="Genomic_DNA"/>
</dbReference>
<dbReference type="Proteomes" id="UP000555393">
    <property type="component" value="Unassembled WGS sequence"/>
</dbReference>
<dbReference type="AlphaFoldDB" id="A0A841M6J2"/>
<comment type="subcellular location">
    <subcellularLocation>
        <location evidence="1">Cell membrane</location>
        <topology evidence="1">Multi-pass membrane protein</topology>
    </subcellularLocation>
</comment>
<accession>A0A841M6J2</accession>
<feature type="transmembrane region" description="Helical" evidence="6">
    <location>
        <begin position="26"/>
        <end position="47"/>
    </location>
</feature>
<dbReference type="PANTHER" id="PTHR42920">
    <property type="entry name" value="OS03G0707200 PROTEIN-RELATED"/>
    <property type="match status" value="1"/>
</dbReference>
<feature type="transmembrane region" description="Helical" evidence="6">
    <location>
        <begin position="144"/>
        <end position="165"/>
    </location>
</feature>
<feature type="transmembrane region" description="Helical" evidence="6">
    <location>
        <begin position="59"/>
        <end position="76"/>
    </location>
</feature>
<gene>
    <name evidence="8" type="ORF">FHS77_002448</name>
</gene>
<feature type="transmembrane region" description="Helical" evidence="6">
    <location>
        <begin position="232"/>
        <end position="252"/>
    </location>
</feature>